<reference evidence="1" key="1">
    <citation type="submission" date="2014-02" db="EMBL/GenBank/DDBJ databases">
        <authorList>
            <person name="Genoscope - CEA"/>
        </authorList>
    </citation>
    <scope>NUCLEOTIDE SEQUENCE</scope>
    <source>
        <strain evidence="1">LS3</strain>
    </source>
</reference>
<reference evidence="1" key="2">
    <citation type="submission" date="2014-06" db="EMBL/GenBank/DDBJ databases">
        <title>The complete genome of Blastobotrys (Arxula) adeninivorans LS3 - a yeast of biotechnological interest.</title>
        <authorList>
            <person name="Kunze G."/>
            <person name="Gaillardin C."/>
            <person name="Czernicka M."/>
            <person name="Durrens P."/>
            <person name="Martin T."/>
            <person name="Boer E."/>
            <person name="Gabaldon T."/>
            <person name="Cruz J."/>
            <person name="Talla E."/>
            <person name="Marck C."/>
            <person name="Goffeau A."/>
            <person name="Barbe V."/>
            <person name="Baret P."/>
            <person name="Baronian K."/>
            <person name="Beier S."/>
            <person name="Bleykasten C."/>
            <person name="Bode R."/>
            <person name="Casaregola S."/>
            <person name="Despons L."/>
            <person name="Fairhead C."/>
            <person name="Giersberg M."/>
            <person name="Gierski P."/>
            <person name="Hahnel U."/>
            <person name="Hartmann A."/>
            <person name="Jankowska D."/>
            <person name="Jubin C."/>
            <person name="Jung P."/>
            <person name="Lafontaine I."/>
            <person name="Leh-Louis V."/>
            <person name="Lemaire M."/>
            <person name="Marcet-Houben M."/>
            <person name="Mascher M."/>
            <person name="Morel G."/>
            <person name="Richard G.-F."/>
            <person name="Riechen J."/>
            <person name="Sacerdot C."/>
            <person name="Sarkar A."/>
            <person name="Savel G."/>
            <person name="Schacherer J."/>
            <person name="Sherman D."/>
            <person name="Straub M.-L."/>
            <person name="Stein N."/>
            <person name="Thierry A."/>
            <person name="Trautwein-Schult A."/>
            <person name="Westhof E."/>
            <person name="Worch S."/>
            <person name="Dujon B."/>
            <person name="Souciet J.-L."/>
            <person name="Wincker P."/>
            <person name="Scholz U."/>
            <person name="Neuveglise N."/>
        </authorList>
    </citation>
    <scope>NUCLEOTIDE SEQUENCE</scope>
    <source>
        <strain evidence="1">LS3</strain>
    </source>
</reference>
<protein>
    <submittedName>
        <fullName evidence="1">ARAD1C44858p</fullName>
    </submittedName>
</protein>
<organism evidence="1">
    <name type="scientific">Blastobotrys adeninivorans</name>
    <name type="common">Yeast</name>
    <name type="synonym">Arxula adeninivorans</name>
    <dbReference type="NCBI Taxonomy" id="409370"/>
    <lineage>
        <taxon>Eukaryota</taxon>
        <taxon>Fungi</taxon>
        <taxon>Dikarya</taxon>
        <taxon>Ascomycota</taxon>
        <taxon>Saccharomycotina</taxon>
        <taxon>Dipodascomycetes</taxon>
        <taxon>Dipodascales</taxon>
        <taxon>Trichomonascaceae</taxon>
        <taxon>Blastobotrys</taxon>
    </lineage>
</organism>
<accession>A0A060T4W3</accession>
<dbReference type="AlphaFoldDB" id="A0A060T4W3"/>
<evidence type="ECO:0000313" key="1">
    <source>
        <dbReference type="EMBL" id="CDP35849.1"/>
    </source>
</evidence>
<proteinExistence type="predicted"/>
<dbReference type="EMBL" id="HG937693">
    <property type="protein sequence ID" value="CDP35849.1"/>
    <property type="molecule type" value="Genomic_DNA"/>
</dbReference>
<name>A0A060T4W3_BLAAD</name>
<sequence length="138" mass="15072">MESRSSSTTTIESIGDDEKVGLFIPAQSVAYMEHIMCTALKRPNCGIADQLPPPCVLKNYTTFKPKYFASQILAPHHSDNVEGHVVYTTGADLRKVDCVLEEGGTVVRIPVAINGCSSCSTHAYVWHGNSTIGEYEYC</sequence>
<gene>
    <name evidence="1" type="ORF">GNLVRS02_ARAD1C44858g</name>
</gene>